<feature type="domain" description="Anti sigma-E protein RseA N-terminal" evidence="2">
    <location>
        <begin position="8"/>
        <end position="86"/>
    </location>
</feature>
<evidence type="ECO:0000313" key="4">
    <source>
        <dbReference type="Proteomes" id="UP001198602"/>
    </source>
</evidence>
<gene>
    <name evidence="3" type="ORF">LE190_04540</name>
</gene>
<reference evidence="3 4" key="1">
    <citation type="submission" date="2021-07" db="EMBL/GenBank/DDBJ databases">
        <title>Characterization of Violacein-producing bacteria and related species.</title>
        <authorList>
            <person name="Wilson H.S."/>
            <person name="De Leon M.E."/>
        </authorList>
    </citation>
    <scope>NUCLEOTIDE SEQUENCE [LARGE SCALE GENOMIC DNA]</scope>
    <source>
        <strain evidence="3 4">HSC-2F05</strain>
    </source>
</reference>
<dbReference type="InterPro" id="IPR005572">
    <property type="entry name" value="Anti-sigma_E_RseA_N"/>
</dbReference>
<keyword evidence="4" id="KW-1185">Reference proteome</keyword>
<dbReference type="RefSeq" id="WP_225237572.1">
    <property type="nucleotide sequence ID" value="NZ_JAHYBX010000001.1"/>
</dbReference>
<dbReference type="EMBL" id="JAHYBX010000001">
    <property type="protein sequence ID" value="MCA1855196.1"/>
    <property type="molecule type" value="Genomic_DNA"/>
</dbReference>
<evidence type="ECO:0000256" key="1">
    <source>
        <dbReference type="SAM" id="MobiDB-lite"/>
    </source>
</evidence>
<feature type="compositionally biased region" description="Low complexity" evidence="1">
    <location>
        <begin position="104"/>
        <end position="120"/>
    </location>
</feature>
<dbReference type="Gene3D" id="1.10.10.880">
    <property type="entry name" value="Anti sigma-E protein RseA, N-terminal domain"/>
    <property type="match status" value="1"/>
</dbReference>
<dbReference type="Pfam" id="PF03872">
    <property type="entry name" value="RseA_N"/>
    <property type="match status" value="1"/>
</dbReference>
<evidence type="ECO:0000313" key="3">
    <source>
        <dbReference type="EMBL" id="MCA1855196.1"/>
    </source>
</evidence>
<dbReference type="InterPro" id="IPR036147">
    <property type="entry name" value="Anti-sigma_E_RseA_N_sf"/>
</dbReference>
<evidence type="ECO:0000259" key="2">
    <source>
        <dbReference type="Pfam" id="PF03872"/>
    </source>
</evidence>
<protein>
    <submittedName>
        <fullName evidence="3">Sigma-E factor negative regulatory protein</fullName>
    </submittedName>
</protein>
<feature type="region of interest" description="Disordered" evidence="1">
    <location>
        <begin position="102"/>
        <end position="127"/>
    </location>
</feature>
<sequence>MDTNRKTRENISAFADGELPESEHELALASLREPDGRQTWALYHRIGDLLRAPPPAQAYAPELSPAFSDRLAARLAAEPLPPRRAPAPPAGAAGALSAISPTLAPLDGADGAQPAPGATACALTRIP</sequence>
<organism evidence="3 4">
    <name type="scientific">Massilia hydrophila</name>
    <dbReference type="NCBI Taxonomy" id="3044279"/>
    <lineage>
        <taxon>Bacteria</taxon>
        <taxon>Pseudomonadati</taxon>
        <taxon>Pseudomonadota</taxon>
        <taxon>Betaproteobacteria</taxon>
        <taxon>Burkholderiales</taxon>
        <taxon>Oxalobacteraceae</taxon>
        <taxon>Telluria group</taxon>
        <taxon>Massilia</taxon>
    </lineage>
</organism>
<dbReference type="SUPFAM" id="SSF89069">
    <property type="entry name" value="N-terminal, cytoplasmic domain of anti-sigmaE factor RseA"/>
    <property type="match status" value="1"/>
</dbReference>
<dbReference type="CDD" id="cd16328">
    <property type="entry name" value="RseA_N"/>
    <property type="match status" value="1"/>
</dbReference>
<comment type="caution">
    <text evidence="3">The sequence shown here is derived from an EMBL/GenBank/DDBJ whole genome shotgun (WGS) entry which is preliminary data.</text>
</comment>
<proteinExistence type="predicted"/>
<name>A0ABS7Y692_9BURK</name>
<dbReference type="Proteomes" id="UP001198602">
    <property type="component" value="Unassembled WGS sequence"/>
</dbReference>
<accession>A0ABS7Y692</accession>